<keyword evidence="2 7" id="KW-0121">Carboxypeptidase</keyword>
<reference evidence="8" key="2">
    <citation type="submission" date="2021-09" db="EMBL/GenBank/DDBJ databases">
        <authorList>
            <person name="Jia N."/>
            <person name="Wang J."/>
            <person name="Shi W."/>
            <person name="Du L."/>
            <person name="Sun Y."/>
            <person name="Zhan W."/>
            <person name="Jiang J."/>
            <person name="Wang Q."/>
            <person name="Zhang B."/>
            <person name="Ji P."/>
            <person name="Sakyi L.B."/>
            <person name="Cui X."/>
            <person name="Yuan T."/>
            <person name="Jiang B."/>
            <person name="Yang W."/>
            <person name="Lam T.T.-Y."/>
            <person name="Chang Q."/>
            <person name="Ding S."/>
            <person name="Wang X."/>
            <person name="Zhu J."/>
            <person name="Ruan X."/>
            <person name="Zhao L."/>
            <person name="Wei J."/>
            <person name="Que T."/>
            <person name="Du C."/>
            <person name="Cheng J."/>
            <person name="Dai P."/>
            <person name="Han X."/>
            <person name="Huang E."/>
            <person name="Gao Y."/>
            <person name="Liu J."/>
            <person name="Shao H."/>
            <person name="Ye R."/>
            <person name="Li L."/>
            <person name="Wei W."/>
            <person name="Wang X."/>
            <person name="Wang C."/>
            <person name="Huo Q."/>
            <person name="Li W."/>
            <person name="Guo W."/>
            <person name="Chen H."/>
            <person name="Chen S."/>
            <person name="Zhou L."/>
            <person name="Zhou L."/>
            <person name="Ni X."/>
            <person name="Tian J."/>
            <person name="Zhou Y."/>
            <person name="Sheng Y."/>
            <person name="Liu T."/>
            <person name="Pan Y."/>
            <person name="Xia L."/>
            <person name="Li J."/>
            <person name="Zhao F."/>
            <person name="Cao W."/>
        </authorList>
    </citation>
    <scope>NUCLEOTIDE SEQUENCE</scope>
    <source>
        <strain evidence="8">Rsan-2018</strain>
        <tissue evidence="8">Larvae</tissue>
    </source>
</reference>
<dbReference type="GO" id="GO:0006508">
    <property type="term" value="P:proteolysis"/>
    <property type="evidence" value="ECO:0007669"/>
    <property type="project" value="UniProtKB-KW"/>
</dbReference>
<organism evidence="8 9">
    <name type="scientific">Rhipicephalus sanguineus</name>
    <name type="common">Brown dog tick</name>
    <name type="synonym">Ixodes sanguineus</name>
    <dbReference type="NCBI Taxonomy" id="34632"/>
    <lineage>
        <taxon>Eukaryota</taxon>
        <taxon>Metazoa</taxon>
        <taxon>Ecdysozoa</taxon>
        <taxon>Arthropoda</taxon>
        <taxon>Chelicerata</taxon>
        <taxon>Arachnida</taxon>
        <taxon>Acari</taxon>
        <taxon>Parasitiformes</taxon>
        <taxon>Ixodida</taxon>
        <taxon>Ixodoidea</taxon>
        <taxon>Ixodidae</taxon>
        <taxon>Rhipicephalinae</taxon>
        <taxon>Rhipicephalus</taxon>
        <taxon>Rhipicephalus</taxon>
    </lineage>
</organism>
<dbReference type="SUPFAM" id="SSF53474">
    <property type="entry name" value="alpha/beta-Hydrolases"/>
    <property type="match status" value="1"/>
</dbReference>
<evidence type="ECO:0000256" key="4">
    <source>
        <dbReference type="ARBA" id="ARBA00022729"/>
    </source>
</evidence>
<evidence type="ECO:0000313" key="8">
    <source>
        <dbReference type="EMBL" id="KAH7951189.1"/>
    </source>
</evidence>
<dbReference type="EMBL" id="JABSTV010001251">
    <property type="protein sequence ID" value="KAH7951189.1"/>
    <property type="molecule type" value="Genomic_DNA"/>
</dbReference>
<feature type="chain" id="PRO_5039761094" description="Carboxypeptidase" evidence="7">
    <location>
        <begin position="19"/>
        <end position="480"/>
    </location>
</feature>
<gene>
    <name evidence="8" type="ORF">HPB52_006246</name>
</gene>
<accession>A0A9D4SU15</accession>
<dbReference type="PRINTS" id="PR00724">
    <property type="entry name" value="CRBOXYPTASEC"/>
</dbReference>
<dbReference type="InterPro" id="IPR001563">
    <property type="entry name" value="Peptidase_S10"/>
</dbReference>
<evidence type="ECO:0000256" key="6">
    <source>
        <dbReference type="ARBA" id="ARBA00023180"/>
    </source>
</evidence>
<dbReference type="Proteomes" id="UP000821837">
    <property type="component" value="Chromosome 5"/>
</dbReference>
<keyword evidence="4 7" id="KW-0732">Signal</keyword>
<keyword evidence="3 7" id="KW-0645">Protease</keyword>
<dbReference type="VEuPathDB" id="VectorBase:RSAN_047793"/>
<dbReference type="PANTHER" id="PTHR11802">
    <property type="entry name" value="SERINE PROTEASE FAMILY S10 SERINE CARBOXYPEPTIDASE"/>
    <property type="match status" value="1"/>
</dbReference>
<dbReference type="AlphaFoldDB" id="A0A9D4SU15"/>
<name>A0A9D4SU15_RHISA</name>
<dbReference type="PROSITE" id="PS00131">
    <property type="entry name" value="CARBOXYPEPT_SER_SER"/>
    <property type="match status" value="1"/>
</dbReference>
<evidence type="ECO:0000256" key="7">
    <source>
        <dbReference type="RuleBase" id="RU361156"/>
    </source>
</evidence>
<evidence type="ECO:0000256" key="3">
    <source>
        <dbReference type="ARBA" id="ARBA00022670"/>
    </source>
</evidence>
<evidence type="ECO:0000256" key="1">
    <source>
        <dbReference type="ARBA" id="ARBA00009431"/>
    </source>
</evidence>
<evidence type="ECO:0000256" key="5">
    <source>
        <dbReference type="ARBA" id="ARBA00022801"/>
    </source>
</evidence>
<protein>
    <recommendedName>
        <fullName evidence="7">Carboxypeptidase</fullName>
        <ecNumber evidence="7">3.4.16.-</ecNumber>
    </recommendedName>
</protein>
<dbReference type="PANTHER" id="PTHR11802:SF472">
    <property type="entry name" value="SERINE CARBOXYPEPTIDASE CPVL-RELATED"/>
    <property type="match status" value="1"/>
</dbReference>
<evidence type="ECO:0000256" key="2">
    <source>
        <dbReference type="ARBA" id="ARBA00022645"/>
    </source>
</evidence>
<evidence type="ECO:0000313" key="9">
    <source>
        <dbReference type="Proteomes" id="UP000821837"/>
    </source>
</evidence>
<dbReference type="GO" id="GO:0004185">
    <property type="term" value="F:serine-type carboxypeptidase activity"/>
    <property type="evidence" value="ECO:0007669"/>
    <property type="project" value="UniProtKB-UniRule"/>
</dbReference>
<dbReference type="Pfam" id="PF00450">
    <property type="entry name" value="Peptidase_S10"/>
    <property type="match status" value="1"/>
</dbReference>
<sequence length="480" mass="53849">MHLTTVLFLLVGAVPLLGLRVRGPPWSVTKEVSTAPDANEDSVLGEPLFLTPLIKAGALQHAKSLSQVGRIGADKEVPSYAGYITVNPEFNSNLFFWFVPSVTNPGHAPVLLWLQGGPGSPSLLGFFVEHGPYRMTKDGQEVKFRGRTWARRFSMLYVDQPVGTGYSFTDSESGYAHNMTDVGRDMLVFLQQFFTLFGELAQNEFYVTGESYAGKYVPTIGAVLHQNADTMRVKINFRGIAIGNGFTDPINMLGFGELLYGFGLIDRISADYMMRVADQAADCIRSGLMRDAVVLMDRLFFGVLHESTFYKNVTGMHYYYNLLLDSAPKDNSAYMTFVQRPELRRALHVGNQTFHVSRTVVASHFFEDLLSSAKPQFTVVVEGGYKVLVYSGNLDMAMSTTQTEKFLSQVDWSHAGRWNREPRTIWRSSDGRHLYGYKKTVENLNFVVVRNGGHLLPFDRPKVAYELITAFIENKRPFNA</sequence>
<comment type="caution">
    <text evidence="8">The sequence shown here is derived from an EMBL/GenBank/DDBJ whole genome shotgun (WGS) entry which is preliminary data.</text>
</comment>
<reference evidence="8" key="1">
    <citation type="journal article" date="2020" name="Cell">
        <title>Large-Scale Comparative Analyses of Tick Genomes Elucidate Their Genetic Diversity and Vector Capacities.</title>
        <authorList>
            <consortium name="Tick Genome and Microbiome Consortium (TIGMIC)"/>
            <person name="Jia N."/>
            <person name="Wang J."/>
            <person name="Shi W."/>
            <person name="Du L."/>
            <person name="Sun Y."/>
            <person name="Zhan W."/>
            <person name="Jiang J.F."/>
            <person name="Wang Q."/>
            <person name="Zhang B."/>
            <person name="Ji P."/>
            <person name="Bell-Sakyi L."/>
            <person name="Cui X.M."/>
            <person name="Yuan T.T."/>
            <person name="Jiang B.G."/>
            <person name="Yang W.F."/>
            <person name="Lam T.T."/>
            <person name="Chang Q.C."/>
            <person name="Ding S.J."/>
            <person name="Wang X.J."/>
            <person name="Zhu J.G."/>
            <person name="Ruan X.D."/>
            <person name="Zhao L."/>
            <person name="Wei J.T."/>
            <person name="Ye R.Z."/>
            <person name="Que T.C."/>
            <person name="Du C.H."/>
            <person name="Zhou Y.H."/>
            <person name="Cheng J.X."/>
            <person name="Dai P.F."/>
            <person name="Guo W.B."/>
            <person name="Han X.H."/>
            <person name="Huang E.J."/>
            <person name="Li L.F."/>
            <person name="Wei W."/>
            <person name="Gao Y.C."/>
            <person name="Liu J.Z."/>
            <person name="Shao H.Z."/>
            <person name="Wang X."/>
            <person name="Wang C.C."/>
            <person name="Yang T.C."/>
            <person name="Huo Q.B."/>
            <person name="Li W."/>
            <person name="Chen H.Y."/>
            <person name="Chen S.E."/>
            <person name="Zhou L.G."/>
            <person name="Ni X.B."/>
            <person name="Tian J.H."/>
            <person name="Sheng Y."/>
            <person name="Liu T."/>
            <person name="Pan Y.S."/>
            <person name="Xia L.Y."/>
            <person name="Li J."/>
            <person name="Zhao F."/>
            <person name="Cao W.C."/>
        </authorList>
    </citation>
    <scope>NUCLEOTIDE SEQUENCE</scope>
    <source>
        <strain evidence="8">Rsan-2018</strain>
    </source>
</reference>
<dbReference type="EC" id="3.4.16.-" evidence="7"/>
<keyword evidence="5 7" id="KW-0378">Hydrolase</keyword>
<feature type="signal peptide" evidence="7">
    <location>
        <begin position="1"/>
        <end position="18"/>
    </location>
</feature>
<proteinExistence type="inferred from homology"/>
<dbReference type="InterPro" id="IPR029058">
    <property type="entry name" value="AB_hydrolase_fold"/>
</dbReference>
<comment type="similarity">
    <text evidence="1 7">Belongs to the peptidase S10 family.</text>
</comment>
<dbReference type="Gene3D" id="3.40.50.1820">
    <property type="entry name" value="alpha/beta hydrolase"/>
    <property type="match status" value="1"/>
</dbReference>
<dbReference type="InterPro" id="IPR018202">
    <property type="entry name" value="Ser_caboxypep_ser_AS"/>
</dbReference>
<keyword evidence="6" id="KW-0325">Glycoprotein</keyword>
<keyword evidence="9" id="KW-1185">Reference proteome</keyword>